<reference evidence="1 2" key="1">
    <citation type="submission" date="2017-10" db="EMBL/GenBank/DDBJ databases">
        <title>Bacillus sp. nov., a halophilic bacterium isolated from a Keqin Lake.</title>
        <authorList>
            <person name="Wang H."/>
        </authorList>
    </citation>
    <scope>NUCLEOTIDE SEQUENCE [LARGE SCALE GENOMIC DNA]</scope>
    <source>
        <strain evidence="1 2">KCTC 13187</strain>
    </source>
</reference>
<protein>
    <submittedName>
        <fullName evidence="1">Uncharacterized protein</fullName>
    </submittedName>
</protein>
<organism evidence="1 2">
    <name type="scientific">Salipaludibacillus neizhouensis</name>
    <dbReference type="NCBI Taxonomy" id="885475"/>
    <lineage>
        <taxon>Bacteria</taxon>
        <taxon>Bacillati</taxon>
        <taxon>Bacillota</taxon>
        <taxon>Bacilli</taxon>
        <taxon>Bacillales</taxon>
        <taxon>Bacillaceae</taxon>
    </lineage>
</organism>
<sequence length="79" mass="8954">MDEKMLMQMFSSLLDEKLEPLSERLEKLDGGQQVMIKKLDNVSKQVADNSEKHTSVEGIAVKVAEHDTDIKLLKKLITN</sequence>
<evidence type="ECO:0000313" key="2">
    <source>
        <dbReference type="Proteomes" id="UP000281498"/>
    </source>
</evidence>
<keyword evidence="2" id="KW-1185">Reference proteome</keyword>
<accession>A0A3A9KC54</accession>
<dbReference type="OrthoDB" id="2970183at2"/>
<evidence type="ECO:0000313" key="1">
    <source>
        <dbReference type="EMBL" id="RKL68071.1"/>
    </source>
</evidence>
<proteinExistence type="predicted"/>
<dbReference type="Proteomes" id="UP000281498">
    <property type="component" value="Unassembled WGS sequence"/>
</dbReference>
<dbReference type="AlphaFoldDB" id="A0A3A9KC54"/>
<dbReference type="EMBL" id="PDOE01000002">
    <property type="protein sequence ID" value="RKL68071.1"/>
    <property type="molecule type" value="Genomic_DNA"/>
</dbReference>
<name>A0A3A9KC54_9BACI</name>
<gene>
    <name evidence="1" type="ORF">CR203_06125</name>
</gene>
<dbReference type="RefSeq" id="WP_110938409.1">
    <property type="nucleotide sequence ID" value="NZ_KZ614147.1"/>
</dbReference>
<comment type="caution">
    <text evidence="1">The sequence shown here is derived from an EMBL/GenBank/DDBJ whole genome shotgun (WGS) entry which is preliminary data.</text>
</comment>